<dbReference type="Pfam" id="PF06480">
    <property type="entry name" value="FtsH_ext"/>
    <property type="match status" value="1"/>
</dbReference>
<reference evidence="5" key="1">
    <citation type="journal article" date="2013" name="Environ. Microbiol.">
        <title>Microbiota from the distal guts of lean and obese adolescents exhibit partial functional redundancy besides clear differences in community structure.</title>
        <authorList>
            <person name="Ferrer M."/>
            <person name="Ruiz A."/>
            <person name="Lanza F."/>
            <person name="Haange S.B."/>
            <person name="Oberbach A."/>
            <person name="Till H."/>
            <person name="Bargiela R."/>
            <person name="Campoy C."/>
            <person name="Segura M.T."/>
            <person name="Richter M."/>
            <person name="von Bergen M."/>
            <person name="Seifert J."/>
            <person name="Suarez A."/>
        </authorList>
    </citation>
    <scope>NUCLEOTIDE SEQUENCE</scope>
</reference>
<comment type="caution">
    <text evidence="5">The sequence shown here is derived from an EMBL/GenBank/DDBJ whole genome shotgun (WGS) entry which is preliminary data.</text>
</comment>
<dbReference type="GO" id="GO:0016020">
    <property type="term" value="C:membrane"/>
    <property type="evidence" value="ECO:0007669"/>
    <property type="project" value="InterPro"/>
</dbReference>
<sequence>FTFPCRYAVCIPVFAHKLPLFTQSLPEFPAISCLVHPQFIFILHDRIYRGPLLPPPTGGIVMHETQQPRDPKKTTGIVYAVILVVLLLLNFWAFPAMMKGQVKQVDYGTFLNMLEGGELSTVEIQDQQIYFVGQKRYHLLHQLHCAGPAAGQPVGKRRRFLWQGVQPDHLGGYPAGLG</sequence>
<keyword evidence="2" id="KW-0378">Hydrolase</keyword>
<dbReference type="GO" id="GO:0006508">
    <property type="term" value="P:proteolysis"/>
    <property type="evidence" value="ECO:0007669"/>
    <property type="project" value="UniProtKB-KW"/>
</dbReference>
<organism evidence="5">
    <name type="scientific">human gut metagenome</name>
    <dbReference type="NCBI Taxonomy" id="408170"/>
    <lineage>
        <taxon>unclassified sequences</taxon>
        <taxon>metagenomes</taxon>
        <taxon>organismal metagenomes</taxon>
    </lineage>
</organism>
<evidence type="ECO:0000259" key="4">
    <source>
        <dbReference type="Pfam" id="PF06480"/>
    </source>
</evidence>
<feature type="transmembrane region" description="Helical" evidence="3">
    <location>
        <begin position="76"/>
        <end position="94"/>
    </location>
</feature>
<evidence type="ECO:0000313" key="5">
    <source>
        <dbReference type="EMBL" id="EKC79303.1"/>
    </source>
</evidence>
<keyword evidence="3" id="KW-1133">Transmembrane helix</keyword>
<dbReference type="EMBL" id="AJWY01001769">
    <property type="protein sequence ID" value="EKC79303.1"/>
    <property type="molecule type" value="Genomic_DNA"/>
</dbReference>
<keyword evidence="1" id="KW-0645">Protease</keyword>
<dbReference type="InterPro" id="IPR011546">
    <property type="entry name" value="Pept_M41_FtsH_extracell"/>
</dbReference>
<dbReference type="GO" id="GO:0005524">
    <property type="term" value="F:ATP binding"/>
    <property type="evidence" value="ECO:0007669"/>
    <property type="project" value="InterPro"/>
</dbReference>
<accession>K1UAU6</accession>
<dbReference type="GO" id="GO:0008270">
    <property type="term" value="F:zinc ion binding"/>
    <property type="evidence" value="ECO:0007669"/>
    <property type="project" value="InterPro"/>
</dbReference>
<keyword evidence="3" id="KW-0472">Membrane</keyword>
<feature type="non-terminal residue" evidence="5">
    <location>
        <position position="1"/>
    </location>
</feature>
<proteinExistence type="predicted"/>
<feature type="non-terminal residue" evidence="5">
    <location>
        <position position="178"/>
    </location>
</feature>
<feature type="domain" description="Peptidase M41 FtsH extracellular" evidence="4">
    <location>
        <begin position="77"/>
        <end position="131"/>
    </location>
</feature>
<evidence type="ECO:0000256" key="3">
    <source>
        <dbReference type="SAM" id="Phobius"/>
    </source>
</evidence>
<dbReference type="AlphaFoldDB" id="K1UAU6"/>
<evidence type="ECO:0000256" key="1">
    <source>
        <dbReference type="ARBA" id="ARBA00022670"/>
    </source>
</evidence>
<evidence type="ECO:0000256" key="2">
    <source>
        <dbReference type="ARBA" id="ARBA00022801"/>
    </source>
</evidence>
<keyword evidence="3" id="KW-0812">Transmembrane</keyword>
<dbReference type="GO" id="GO:0004222">
    <property type="term" value="F:metalloendopeptidase activity"/>
    <property type="evidence" value="ECO:0007669"/>
    <property type="project" value="InterPro"/>
</dbReference>
<name>K1UAU6_9ZZZZ</name>
<protein>
    <recommendedName>
        <fullName evidence="4">Peptidase M41 FtsH extracellular domain-containing protein</fullName>
    </recommendedName>
</protein>
<gene>
    <name evidence="5" type="ORF">LEA_02585</name>
</gene>
<dbReference type="GO" id="GO:0004176">
    <property type="term" value="F:ATP-dependent peptidase activity"/>
    <property type="evidence" value="ECO:0007669"/>
    <property type="project" value="InterPro"/>
</dbReference>